<dbReference type="RefSeq" id="WP_280875844.1">
    <property type="nucleotide sequence ID" value="NZ_JARXVH010000003.1"/>
</dbReference>
<evidence type="ECO:0000256" key="1">
    <source>
        <dbReference type="ARBA" id="ARBA00022729"/>
    </source>
</evidence>
<sequence>MNTGRTPLTLTQNTAGVPDTSETGDAFGSGVSLGDVNGDGYADLAIGASGENSGAGSLTVLYGSASGLKTSGAKAYSQNTAGVPGAGEKSDRFGGRTTLVDHTGDRRAELTVSAPGENAGDGAVWSLRGTTTGPTTSGAVSFGPSATDVATTGSPGFGKTLGS</sequence>
<dbReference type="EMBL" id="JARXVH010000003">
    <property type="protein sequence ID" value="MDH6214818.1"/>
    <property type="molecule type" value="Genomic_DNA"/>
</dbReference>
<accession>A0ABT6LET0</accession>
<keyword evidence="2" id="KW-0677">Repeat</keyword>
<feature type="region of interest" description="Disordered" evidence="4">
    <location>
        <begin position="1"/>
        <end position="31"/>
    </location>
</feature>
<dbReference type="Pfam" id="PF01839">
    <property type="entry name" value="FG-GAP"/>
    <property type="match status" value="1"/>
</dbReference>
<evidence type="ECO:0000313" key="5">
    <source>
        <dbReference type="EMBL" id="MDH6214818.1"/>
    </source>
</evidence>
<dbReference type="SMART" id="SM00191">
    <property type="entry name" value="Int_alpha"/>
    <property type="match status" value="2"/>
</dbReference>
<reference evidence="5 6" key="1">
    <citation type="submission" date="2023-04" db="EMBL/GenBank/DDBJ databases">
        <title>Forest soil microbial communities from Buena Vista Peninsula, Colon Province, Panama.</title>
        <authorList>
            <person name="Bouskill N."/>
        </authorList>
    </citation>
    <scope>NUCLEOTIDE SEQUENCE [LARGE SCALE GENOMIC DNA]</scope>
    <source>
        <strain evidence="5 6">GGS1</strain>
    </source>
</reference>
<evidence type="ECO:0000256" key="3">
    <source>
        <dbReference type="ARBA" id="ARBA00023180"/>
    </source>
</evidence>
<dbReference type="InterPro" id="IPR013519">
    <property type="entry name" value="Int_alpha_beta-p"/>
</dbReference>
<dbReference type="InterPro" id="IPR028994">
    <property type="entry name" value="Integrin_alpha_N"/>
</dbReference>
<evidence type="ECO:0000313" key="6">
    <source>
        <dbReference type="Proteomes" id="UP001160499"/>
    </source>
</evidence>
<organism evidence="5 6">
    <name type="scientific">Streptomyces pseudovenezuelae</name>
    <dbReference type="NCBI Taxonomy" id="67350"/>
    <lineage>
        <taxon>Bacteria</taxon>
        <taxon>Bacillati</taxon>
        <taxon>Actinomycetota</taxon>
        <taxon>Actinomycetes</taxon>
        <taxon>Kitasatosporales</taxon>
        <taxon>Streptomycetaceae</taxon>
        <taxon>Streptomyces</taxon>
        <taxon>Streptomyces aurantiacus group</taxon>
    </lineage>
</organism>
<feature type="compositionally biased region" description="Polar residues" evidence="4">
    <location>
        <begin position="129"/>
        <end position="139"/>
    </location>
</feature>
<keyword evidence="1" id="KW-0732">Signal</keyword>
<dbReference type="Proteomes" id="UP001160499">
    <property type="component" value="Unassembled WGS sequence"/>
</dbReference>
<dbReference type="Gene3D" id="2.130.10.130">
    <property type="entry name" value="Integrin alpha, N-terminal"/>
    <property type="match status" value="1"/>
</dbReference>
<comment type="caution">
    <text evidence="5">The sequence shown here is derived from an EMBL/GenBank/DDBJ whole genome shotgun (WGS) entry which is preliminary data.</text>
</comment>
<protein>
    <submittedName>
        <fullName evidence="5">Uncharacterized protein</fullName>
    </submittedName>
</protein>
<feature type="region of interest" description="Disordered" evidence="4">
    <location>
        <begin position="80"/>
        <end position="99"/>
    </location>
</feature>
<feature type="region of interest" description="Disordered" evidence="4">
    <location>
        <begin position="129"/>
        <end position="163"/>
    </location>
</feature>
<dbReference type="PROSITE" id="PS51470">
    <property type="entry name" value="FG_GAP"/>
    <property type="match status" value="1"/>
</dbReference>
<feature type="compositionally biased region" description="Polar residues" evidence="4">
    <location>
        <begin position="1"/>
        <end position="23"/>
    </location>
</feature>
<dbReference type="SUPFAM" id="SSF69318">
    <property type="entry name" value="Integrin alpha N-terminal domain"/>
    <property type="match status" value="1"/>
</dbReference>
<dbReference type="InterPro" id="IPR013517">
    <property type="entry name" value="FG-GAP"/>
</dbReference>
<name>A0ABT6LET0_9ACTN</name>
<proteinExistence type="predicted"/>
<keyword evidence="6" id="KW-1185">Reference proteome</keyword>
<evidence type="ECO:0000256" key="4">
    <source>
        <dbReference type="SAM" id="MobiDB-lite"/>
    </source>
</evidence>
<keyword evidence="3" id="KW-0325">Glycoprotein</keyword>
<evidence type="ECO:0000256" key="2">
    <source>
        <dbReference type="ARBA" id="ARBA00022737"/>
    </source>
</evidence>
<gene>
    <name evidence="5" type="ORF">M2283_002101</name>
</gene>